<organism evidence="3 4">
    <name type="scientific">Phytophthora cactorum</name>
    <dbReference type="NCBI Taxonomy" id="29920"/>
    <lineage>
        <taxon>Eukaryota</taxon>
        <taxon>Sar</taxon>
        <taxon>Stramenopiles</taxon>
        <taxon>Oomycota</taxon>
        <taxon>Peronosporomycetes</taxon>
        <taxon>Peronosporales</taxon>
        <taxon>Peronosporaceae</taxon>
        <taxon>Phytophthora</taxon>
    </lineage>
</organism>
<accession>A0A8T1D3D4</accession>
<protein>
    <submittedName>
        <fullName evidence="3">Uncharacterized protein</fullName>
    </submittedName>
</protein>
<reference evidence="3" key="1">
    <citation type="submission" date="2018-10" db="EMBL/GenBank/DDBJ databases">
        <title>Effector identification in a new, highly contiguous assembly of the strawberry crown rot pathogen Phytophthora cactorum.</title>
        <authorList>
            <person name="Armitage A.D."/>
            <person name="Nellist C.F."/>
            <person name="Bates H."/>
            <person name="Vickerstaff R.J."/>
            <person name="Harrison R.J."/>
        </authorList>
    </citation>
    <scope>NUCLEOTIDE SEQUENCE</scope>
    <source>
        <strain evidence="3">4040</strain>
    </source>
</reference>
<dbReference type="EMBL" id="RCMK01000329">
    <property type="protein sequence ID" value="KAG2936195.1"/>
    <property type="molecule type" value="Genomic_DNA"/>
</dbReference>
<keyword evidence="2" id="KW-0812">Transmembrane</keyword>
<evidence type="ECO:0000256" key="2">
    <source>
        <dbReference type="SAM" id="Phobius"/>
    </source>
</evidence>
<name>A0A8T1D3D4_9STRA</name>
<feature type="region of interest" description="Disordered" evidence="1">
    <location>
        <begin position="249"/>
        <end position="330"/>
    </location>
</feature>
<dbReference type="VEuPathDB" id="FungiDB:PC110_g2673"/>
<evidence type="ECO:0000256" key="1">
    <source>
        <dbReference type="SAM" id="MobiDB-lite"/>
    </source>
</evidence>
<dbReference type="AlphaFoldDB" id="A0A8T1D3D4"/>
<keyword evidence="2" id="KW-0472">Membrane</keyword>
<feature type="transmembrane region" description="Helical" evidence="2">
    <location>
        <begin position="12"/>
        <end position="33"/>
    </location>
</feature>
<proteinExistence type="predicted"/>
<comment type="caution">
    <text evidence="3">The sequence shown here is derived from an EMBL/GenBank/DDBJ whole genome shotgun (WGS) entry which is preliminary data.</text>
</comment>
<feature type="transmembrane region" description="Helical" evidence="2">
    <location>
        <begin position="54"/>
        <end position="73"/>
    </location>
</feature>
<keyword evidence="2" id="KW-1133">Transmembrane helix</keyword>
<gene>
    <name evidence="3" type="ORF">PC117_g12183</name>
</gene>
<evidence type="ECO:0000313" key="4">
    <source>
        <dbReference type="Proteomes" id="UP000736787"/>
    </source>
</evidence>
<dbReference type="Proteomes" id="UP000736787">
    <property type="component" value="Unassembled WGS sequence"/>
</dbReference>
<sequence>MNVGPTALLSYRFLWIGVFTIELSGLHISRLIVRQYAVRNTVFPPGRLELSTPNNMLAAAAFVSATALLAASIPSVDAHGYMLIPESQFKGSANSAWIVQIDPVWSSDKWDGNNPESVDTFKSLKAANNFKDLKTLMDDTSVYGADCGFTNPNGTPQPIPTDGKATFSRALVHHGPCGIWLDDKMVLYEDDCFAKYGNENQDIKSVFPVDYSSCDNGGCKQMRFYWLAFQGLNKKTVWQSYKDCIPLKGSGGGGSSKSQTESSQTSGDVSQTTSSDDSNTPSSDDSNTSSSGDSNSPPSGDSPTTQDSSADTPEVTPAPSSKCNGRKRRY</sequence>
<evidence type="ECO:0000313" key="3">
    <source>
        <dbReference type="EMBL" id="KAG2936195.1"/>
    </source>
</evidence>
<feature type="compositionally biased region" description="Low complexity" evidence="1">
    <location>
        <begin position="256"/>
        <end position="305"/>
    </location>
</feature>